<evidence type="ECO:0000313" key="2">
    <source>
        <dbReference type="Proteomes" id="UP000275267"/>
    </source>
</evidence>
<evidence type="ECO:0000313" key="1">
    <source>
        <dbReference type="EMBL" id="RLN15453.1"/>
    </source>
</evidence>
<organism evidence="1 2">
    <name type="scientific">Panicum miliaceum</name>
    <name type="common">Proso millet</name>
    <name type="synonym">Broomcorn millet</name>
    <dbReference type="NCBI Taxonomy" id="4540"/>
    <lineage>
        <taxon>Eukaryota</taxon>
        <taxon>Viridiplantae</taxon>
        <taxon>Streptophyta</taxon>
        <taxon>Embryophyta</taxon>
        <taxon>Tracheophyta</taxon>
        <taxon>Spermatophyta</taxon>
        <taxon>Magnoliopsida</taxon>
        <taxon>Liliopsida</taxon>
        <taxon>Poales</taxon>
        <taxon>Poaceae</taxon>
        <taxon>PACMAD clade</taxon>
        <taxon>Panicoideae</taxon>
        <taxon>Panicodae</taxon>
        <taxon>Paniceae</taxon>
        <taxon>Panicinae</taxon>
        <taxon>Panicum</taxon>
        <taxon>Panicum sect. Panicum</taxon>
    </lineage>
</organism>
<name>A0A3L6S565_PANMI</name>
<protein>
    <submittedName>
        <fullName evidence="1">Uncharacterized protein</fullName>
    </submittedName>
</protein>
<keyword evidence="2" id="KW-1185">Reference proteome</keyword>
<dbReference type="AlphaFoldDB" id="A0A3L6S565"/>
<reference evidence="2" key="1">
    <citation type="journal article" date="2019" name="Nat. Commun.">
        <title>The genome of broomcorn millet.</title>
        <authorList>
            <person name="Zou C."/>
            <person name="Miki D."/>
            <person name="Li D."/>
            <person name="Tang Q."/>
            <person name="Xiao L."/>
            <person name="Rajput S."/>
            <person name="Deng P."/>
            <person name="Jia W."/>
            <person name="Huang R."/>
            <person name="Zhang M."/>
            <person name="Sun Y."/>
            <person name="Hu J."/>
            <person name="Fu X."/>
            <person name="Schnable P.S."/>
            <person name="Li F."/>
            <person name="Zhang H."/>
            <person name="Feng B."/>
            <person name="Zhu X."/>
            <person name="Liu R."/>
            <person name="Schnable J.C."/>
            <person name="Zhu J.-K."/>
            <person name="Zhang H."/>
        </authorList>
    </citation>
    <scope>NUCLEOTIDE SEQUENCE [LARGE SCALE GENOMIC DNA]</scope>
</reference>
<accession>A0A3L6S565</accession>
<dbReference type="EMBL" id="PQIB02000005">
    <property type="protein sequence ID" value="RLN15453.1"/>
    <property type="molecule type" value="Genomic_DNA"/>
</dbReference>
<dbReference type="Proteomes" id="UP000275267">
    <property type="component" value="Unassembled WGS sequence"/>
</dbReference>
<gene>
    <name evidence="1" type="ORF">C2845_PM02G07710</name>
</gene>
<comment type="caution">
    <text evidence="1">The sequence shown here is derived from an EMBL/GenBank/DDBJ whole genome shotgun (WGS) entry which is preliminary data.</text>
</comment>
<proteinExistence type="predicted"/>
<sequence>MVGSLRGERRKSFIGCEESFITLTLLRYSYQIFSLGNWAKGAADSGVIGRKG</sequence>